<accession>A0A1F4XHU4</accession>
<keyword evidence="1" id="KW-1133">Transmembrane helix</keyword>
<comment type="caution">
    <text evidence="2">The sequence shown here is derived from an EMBL/GenBank/DDBJ whole genome shotgun (WGS) entry which is preliminary data.</text>
</comment>
<reference evidence="2 3" key="1">
    <citation type="journal article" date="2016" name="Nat. Commun.">
        <title>Thousands of microbial genomes shed light on interconnected biogeochemical processes in an aquifer system.</title>
        <authorList>
            <person name="Anantharaman K."/>
            <person name="Brown C.T."/>
            <person name="Hug L.A."/>
            <person name="Sharon I."/>
            <person name="Castelle C.J."/>
            <person name="Probst A.J."/>
            <person name="Thomas B.C."/>
            <person name="Singh A."/>
            <person name="Wilkins M.J."/>
            <person name="Karaoz U."/>
            <person name="Brodie E.L."/>
            <person name="Williams K.H."/>
            <person name="Hubbard S.S."/>
            <person name="Banfield J.F."/>
        </authorList>
    </citation>
    <scope>NUCLEOTIDE SEQUENCE [LARGE SCALE GENOMIC DNA]</scope>
</reference>
<dbReference type="EMBL" id="MEWX01000014">
    <property type="protein sequence ID" value="OGC80693.1"/>
    <property type="molecule type" value="Genomic_DNA"/>
</dbReference>
<organism evidence="2 3">
    <name type="scientific">Candidatus Adlerbacteria bacterium RIFCSPLOWO2_01_FULL_51_16</name>
    <dbReference type="NCBI Taxonomy" id="1797243"/>
    <lineage>
        <taxon>Bacteria</taxon>
        <taxon>Candidatus Adleribacteriota</taxon>
    </lineage>
</organism>
<dbReference type="STRING" id="1797243.A2943_02250"/>
<evidence type="ECO:0000256" key="1">
    <source>
        <dbReference type="SAM" id="Phobius"/>
    </source>
</evidence>
<evidence type="ECO:0008006" key="4">
    <source>
        <dbReference type="Google" id="ProtNLM"/>
    </source>
</evidence>
<dbReference type="AlphaFoldDB" id="A0A1F4XHU4"/>
<evidence type="ECO:0000313" key="3">
    <source>
        <dbReference type="Proteomes" id="UP000176185"/>
    </source>
</evidence>
<evidence type="ECO:0000313" key="2">
    <source>
        <dbReference type="EMBL" id="OGC80693.1"/>
    </source>
</evidence>
<gene>
    <name evidence="2" type="ORF">A2943_02250</name>
</gene>
<proteinExistence type="predicted"/>
<sequence>MNEKQKTENRERGTAQRVLPGGFTIFFAMLISSLALAVGLAIFDLTVRELELSGTATQSQYAIYAADTGADCALYWDLKYTDSDGSAFGTSTASSWPSGGSNILCNGQDISSLWGTPQKTSNSATTTFTIYVSAQSEVSGTTTCATVDVGKFTNGSGVLYTTVISSGYNTCSAASIVRVQRTLQISY</sequence>
<keyword evidence="1" id="KW-0812">Transmembrane</keyword>
<keyword evidence="1" id="KW-0472">Membrane</keyword>
<protein>
    <recommendedName>
        <fullName evidence="4">Type 4 fimbrial biogenesis protein PilX N-terminal domain-containing protein</fullName>
    </recommendedName>
</protein>
<feature type="transmembrane region" description="Helical" evidence="1">
    <location>
        <begin position="21"/>
        <end position="43"/>
    </location>
</feature>
<dbReference type="Proteomes" id="UP000176185">
    <property type="component" value="Unassembled WGS sequence"/>
</dbReference>
<name>A0A1F4XHU4_9BACT</name>